<organism evidence="1 2">
    <name type="scientific">Parasutterella muris</name>
    <dbReference type="NCBI Taxonomy" id="2565572"/>
    <lineage>
        <taxon>Bacteria</taxon>
        <taxon>Pseudomonadati</taxon>
        <taxon>Pseudomonadota</taxon>
        <taxon>Betaproteobacteria</taxon>
        <taxon>Burkholderiales</taxon>
        <taxon>Sutterellaceae</taxon>
        <taxon>Parasutterella</taxon>
    </lineage>
</organism>
<evidence type="ECO:0000313" key="2">
    <source>
        <dbReference type="Proteomes" id="UP000472580"/>
    </source>
</evidence>
<dbReference type="Proteomes" id="UP000472580">
    <property type="component" value="Unassembled WGS sequence"/>
</dbReference>
<comment type="caution">
    <text evidence="1">The sequence shown here is derived from an EMBL/GenBank/DDBJ whole genome shotgun (WGS) entry which is preliminary data.</text>
</comment>
<reference evidence="1 2" key="1">
    <citation type="submission" date="2019-12" db="EMBL/GenBank/DDBJ databases">
        <title>Microbes associate with the intestines of laboratory mice.</title>
        <authorList>
            <person name="Navarre W."/>
            <person name="Wong E."/>
        </authorList>
    </citation>
    <scope>NUCLEOTIDE SEQUENCE [LARGE SCALE GENOMIC DNA]</scope>
    <source>
        <strain evidence="1 2">NM82_D38</strain>
    </source>
</reference>
<keyword evidence="2" id="KW-1185">Reference proteome</keyword>
<accession>A0A6L6YI10</accession>
<name>A0A6L6YI10_9BURK</name>
<sequence>MRINDKVIDNAQISIVSDKKIQAANGLKRVTLFEAKVARGKKFLTKQSHNLSELLEWISDCKSLSNAKPLPKTSALPGGWAEERVNSFSTSRSTT</sequence>
<gene>
    <name evidence="1" type="ORF">E5987_07350</name>
</gene>
<evidence type="ECO:0000313" key="1">
    <source>
        <dbReference type="EMBL" id="MVX57024.1"/>
    </source>
</evidence>
<protein>
    <submittedName>
        <fullName evidence="1">Uncharacterized protein</fullName>
    </submittedName>
</protein>
<dbReference type="RefSeq" id="WP_160335456.1">
    <property type="nucleotide sequence ID" value="NZ_WSRP01000020.1"/>
</dbReference>
<dbReference type="AlphaFoldDB" id="A0A6L6YI10"/>
<dbReference type="EMBL" id="WSRP01000020">
    <property type="protein sequence ID" value="MVX57024.1"/>
    <property type="molecule type" value="Genomic_DNA"/>
</dbReference>
<proteinExistence type="predicted"/>